<dbReference type="Pfam" id="PF09980">
    <property type="entry name" value="DUF2214"/>
    <property type="match status" value="1"/>
</dbReference>
<reference evidence="2 3" key="1">
    <citation type="submission" date="2019-12" db="EMBL/GenBank/DDBJ databases">
        <title>Complete genome sequence of Pseudomonas stutzeri.</title>
        <authorList>
            <person name="Lim S.R."/>
            <person name="Kim J.H."/>
        </authorList>
    </citation>
    <scope>NUCLEOTIDE SEQUENCE [LARGE SCALE GENOMIC DNA]</scope>
    <source>
        <strain evidence="2 3">PM101005</strain>
    </source>
</reference>
<dbReference type="RefSeq" id="WP_158187455.1">
    <property type="nucleotide sequence ID" value="NZ_CP046902.1"/>
</dbReference>
<proteinExistence type="predicted"/>
<dbReference type="Proteomes" id="UP000438983">
    <property type="component" value="Chromosome"/>
</dbReference>
<accession>A0A6I6LHH2</accession>
<feature type="transmembrane region" description="Helical" evidence="1">
    <location>
        <begin position="82"/>
        <end position="100"/>
    </location>
</feature>
<name>A0A6I6LHH2_STUST</name>
<dbReference type="InterPro" id="IPR018706">
    <property type="entry name" value="DUF2214_membrane"/>
</dbReference>
<evidence type="ECO:0000256" key="1">
    <source>
        <dbReference type="SAM" id="Phobius"/>
    </source>
</evidence>
<feature type="transmembrane region" description="Helical" evidence="1">
    <location>
        <begin position="6"/>
        <end position="23"/>
    </location>
</feature>
<sequence length="154" mass="16925">MAYAVAAYLHFVAIFLLFALLLLEHQLFSQPLNLARARSLFRADTAFGIVAGLVLITGAARAMRYGKGMDYYLNNSFFHAKIGLFVVVALLSIYPTVTFLRWRPALKAGQVPAISPASARWVKLIIRIELLALLLIPLFATLMARGFGVIAQGS</sequence>
<feature type="transmembrane region" description="Helical" evidence="1">
    <location>
        <begin position="43"/>
        <end position="62"/>
    </location>
</feature>
<dbReference type="OrthoDB" id="826511at2"/>
<dbReference type="EMBL" id="CP046902">
    <property type="protein sequence ID" value="QGZ29944.1"/>
    <property type="molecule type" value="Genomic_DNA"/>
</dbReference>
<organism evidence="2 3">
    <name type="scientific">Stutzerimonas stutzeri</name>
    <name type="common">Pseudomonas stutzeri</name>
    <dbReference type="NCBI Taxonomy" id="316"/>
    <lineage>
        <taxon>Bacteria</taxon>
        <taxon>Pseudomonadati</taxon>
        <taxon>Pseudomonadota</taxon>
        <taxon>Gammaproteobacteria</taxon>
        <taxon>Pseudomonadales</taxon>
        <taxon>Pseudomonadaceae</taxon>
        <taxon>Stutzerimonas</taxon>
    </lineage>
</organism>
<keyword evidence="1" id="KW-1133">Transmembrane helix</keyword>
<gene>
    <name evidence="2" type="ORF">GQA94_07690</name>
</gene>
<feature type="transmembrane region" description="Helical" evidence="1">
    <location>
        <begin position="130"/>
        <end position="151"/>
    </location>
</feature>
<evidence type="ECO:0000313" key="3">
    <source>
        <dbReference type="Proteomes" id="UP000438983"/>
    </source>
</evidence>
<dbReference type="AlphaFoldDB" id="A0A6I6LHH2"/>
<keyword evidence="1" id="KW-0472">Membrane</keyword>
<protein>
    <submittedName>
        <fullName evidence="2">DUF2214 family protein</fullName>
    </submittedName>
</protein>
<evidence type="ECO:0000313" key="2">
    <source>
        <dbReference type="EMBL" id="QGZ29944.1"/>
    </source>
</evidence>
<keyword evidence="1" id="KW-0812">Transmembrane</keyword>